<dbReference type="RefSeq" id="WP_073185549.1">
    <property type="nucleotide sequence ID" value="NZ_FQXI01000018.1"/>
</dbReference>
<dbReference type="PANTHER" id="PTHR43283:SF7">
    <property type="entry name" value="BETA-LACTAMASE-RELATED DOMAIN-CONTAINING PROTEIN"/>
    <property type="match status" value="1"/>
</dbReference>
<dbReference type="EMBL" id="FQXI01000018">
    <property type="protein sequence ID" value="SHH64129.1"/>
    <property type="molecule type" value="Genomic_DNA"/>
</dbReference>
<evidence type="ECO:0000313" key="3">
    <source>
        <dbReference type="Proteomes" id="UP000184032"/>
    </source>
</evidence>
<dbReference type="OrthoDB" id="9773047at2"/>
<gene>
    <name evidence="2" type="ORF">SAMN02745245_01811</name>
</gene>
<dbReference type="Proteomes" id="UP000184032">
    <property type="component" value="Unassembled WGS sequence"/>
</dbReference>
<reference evidence="2 3" key="1">
    <citation type="submission" date="2016-11" db="EMBL/GenBank/DDBJ databases">
        <authorList>
            <person name="Jaros S."/>
            <person name="Januszkiewicz K."/>
            <person name="Wedrychowicz H."/>
        </authorList>
    </citation>
    <scope>NUCLEOTIDE SEQUENCE [LARGE SCALE GENOMIC DNA]</scope>
    <source>
        <strain evidence="2 3">DSM 21120</strain>
    </source>
</reference>
<dbReference type="InterPro" id="IPR012338">
    <property type="entry name" value="Beta-lactam/transpept-like"/>
</dbReference>
<dbReference type="InterPro" id="IPR001466">
    <property type="entry name" value="Beta-lactam-related"/>
</dbReference>
<sequence length="339" mass="38584">MKNLYYPDDNWQKISPPELGINPQFEEDLNTEIQKNYYSLNGIIILKNGYTLLENYYNNKNKTDRFNVASVTKSVLSALIGIAIDKGYINSLEDKVVDYFPQYKLSKNRIRNEVAIHQLLSMTAPYAHKNSKQNLGKLIHSENWIEYCLEALGLGGNNSEFNYSDASAHLLSGILTEVSGLTAREFANKYLCSPIGMNEIPDVEIASFELKDMLYTELKGWLKDKQGLTIGGWGLTMTLQDMARFGLLYLDNGFWNGNSIISTSWVNKSIQNYSSNYGDFWWLKNIKGVSIYYAMGTGGNMIVCIPDLNLNICIASNVIRTPISDRWKLIENYILPYFI</sequence>
<evidence type="ECO:0000313" key="2">
    <source>
        <dbReference type="EMBL" id="SHH64129.1"/>
    </source>
</evidence>
<dbReference type="Pfam" id="PF00144">
    <property type="entry name" value="Beta-lactamase"/>
    <property type="match status" value="1"/>
</dbReference>
<feature type="domain" description="Beta-lactamase-related" evidence="1">
    <location>
        <begin position="44"/>
        <end position="317"/>
    </location>
</feature>
<organism evidence="2 3">
    <name type="scientific">Anaerosphaera aminiphila DSM 21120</name>
    <dbReference type="NCBI Taxonomy" id="1120995"/>
    <lineage>
        <taxon>Bacteria</taxon>
        <taxon>Bacillati</taxon>
        <taxon>Bacillota</taxon>
        <taxon>Tissierellia</taxon>
        <taxon>Tissierellales</taxon>
        <taxon>Peptoniphilaceae</taxon>
        <taxon>Anaerosphaera</taxon>
    </lineage>
</organism>
<name>A0A1M5UMA7_9FIRM</name>
<evidence type="ECO:0000259" key="1">
    <source>
        <dbReference type="Pfam" id="PF00144"/>
    </source>
</evidence>
<protein>
    <submittedName>
        <fullName evidence="2">CubicO group peptidase, beta-lactamase class C family</fullName>
    </submittedName>
</protein>
<proteinExistence type="predicted"/>
<dbReference type="AlphaFoldDB" id="A0A1M5UMA7"/>
<dbReference type="STRING" id="1120995.SAMN02745245_01811"/>
<dbReference type="Gene3D" id="3.40.710.10">
    <property type="entry name" value="DD-peptidase/beta-lactamase superfamily"/>
    <property type="match status" value="1"/>
</dbReference>
<dbReference type="InterPro" id="IPR050789">
    <property type="entry name" value="Diverse_Enzym_Activities"/>
</dbReference>
<dbReference type="SUPFAM" id="SSF56601">
    <property type="entry name" value="beta-lactamase/transpeptidase-like"/>
    <property type="match status" value="1"/>
</dbReference>
<accession>A0A1M5UMA7</accession>
<dbReference type="PANTHER" id="PTHR43283">
    <property type="entry name" value="BETA-LACTAMASE-RELATED"/>
    <property type="match status" value="1"/>
</dbReference>
<keyword evidence="3" id="KW-1185">Reference proteome</keyword>